<feature type="transmembrane region" description="Helical" evidence="1">
    <location>
        <begin position="264"/>
        <end position="283"/>
    </location>
</feature>
<gene>
    <name evidence="3" type="ORF">RFH988_LOCUS23659</name>
</gene>
<comment type="caution">
    <text evidence="3">The sequence shown here is derived from an EMBL/GenBank/DDBJ whole genome shotgun (WGS) entry which is preliminary data.</text>
</comment>
<evidence type="ECO:0000313" key="4">
    <source>
        <dbReference type="Proteomes" id="UP000663882"/>
    </source>
</evidence>
<dbReference type="Proteomes" id="UP000663882">
    <property type="component" value="Unassembled WGS sequence"/>
</dbReference>
<sequence>MYRALLKLHIHLKNRVLDLSYAYGFFVADHSLYIILICFGIFLLSLFQITTNVPPPGSTLEIFAESSRSFRPVRARLELNTSDQLHDKQPDKPLWYSGYPLAYVQHIVVRCSILTSRSSCFLRARDIRDRLFSDPQFDINCLRVGEPINVQQMIPYLPSFGCLILSPLNLWSNDISNIKNNEHEILESISSLSKRYVDIIFGIPQKYFSSNKPLTYAITLMLNNASNEYRQDLKKRLFALDESKQQQQQQQDDIIHIYFSRKSLLYYLPLILIYIVVFLYIYYSVSQFECVKSKWGLALAATVQIVVSLLISLALSSLFHMTPRLDGGEVFPYLVIFIGLENLVVLTRAVTSSQAQKQYDDIRERVAHALRAESWTISKHLVYELIIVMIGFITYVPTVREFCQLALIGILIDFFMQINFWLAVLSIDIRRFTVGVGKKKNRNLEQEKKELKVSLPMKMPYLINKRQQQQQQQSQWARYRVLQRGSMFIVLIWVILIFYKSCLIVDLLHKNVQINREQIKDFVPEKMLNEHYGSSFANQYDSHHNVDDQIMNNISLSNYEWQTLLSYDHWSTLFSFYNISYDNRYLTIMPSIYLPIISSEDQKLDMTTKASNWGRDTFISLCALPLLTNRYEEARYLILSYGGCLRHGLIPNLLADGKTARYNSRDAVWWWLYSISSYTCLVSDAGLHDQLLYDVIHEVFLRHIQSLSFRERGTGHSLDSVMSDECLNKKIGIDTKTGFVYGGNRWNFGTWMDKMGSSDKANNKGHPATPRDGSAVKLVGLSRTVIAWIIQMNQEGHYPYDSVETCTGIGGKMKLLFTEWLNKIDENFEKEFWIDETNSSEYVNRRQLYKDTINSSLRWTDFQLRPNFIIAAVILALKQVETILLGKSGIKTLDSSDYNYVGGYVNNDDSYDYKRAHRFNYHNGPEWLWLTGYYIRAKLYWSKQQNDQNILKQTIKHCKKLLTQLMNLFY</sequence>
<dbReference type="PROSITE" id="PS50156">
    <property type="entry name" value="SSD"/>
    <property type="match status" value="1"/>
</dbReference>
<dbReference type="PANTHER" id="PTHR10569">
    <property type="entry name" value="GLYCOGEN DEBRANCHING ENZYME"/>
    <property type="match status" value="1"/>
</dbReference>
<dbReference type="InterPro" id="IPR000731">
    <property type="entry name" value="SSD"/>
</dbReference>
<feature type="transmembrane region" description="Helical" evidence="1">
    <location>
        <begin position="331"/>
        <end position="350"/>
    </location>
</feature>
<name>A0A814V5X0_9BILA</name>
<organism evidence="3 4">
    <name type="scientific">Rotaria sordida</name>
    <dbReference type="NCBI Taxonomy" id="392033"/>
    <lineage>
        <taxon>Eukaryota</taxon>
        <taxon>Metazoa</taxon>
        <taxon>Spiralia</taxon>
        <taxon>Gnathifera</taxon>
        <taxon>Rotifera</taxon>
        <taxon>Eurotatoria</taxon>
        <taxon>Bdelloidea</taxon>
        <taxon>Philodinida</taxon>
        <taxon>Philodinidae</taxon>
        <taxon>Rotaria</taxon>
    </lineage>
</organism>
<dbReference type="SUPFAM" id="SSF48208">
    <property type="entry name" value="Six-hairpin glycosidases"/>
    <property type="match status" value="1"/>
</dbReference>
<dbReference type="EMBL" id="CAJNOO010001656">
    <property type="protein sequence ID" value="CAF1183788.1"/>
    <property type="molecule type" value="Genomic_DNA"/>
</dbReference>
<keyword evidence="1" id="KW-0812">Transmembrane</keyword>
<dbReference type="Pfam" id="PF24006">
    <property type="entry name" value="SCAP_N"/>
    <property type="match status" value="1"/>
</dbReference>
<keyword evidence="1" id="KW-1133">Transmembrane helix</keyword>
<dbReference type="Pfam" id="PF12349">
    <property type="entry name" value="Sterol-sensing"/>
    <property type="match status" value="1"/>
</dbReference>
<feature type="transmembrane region" description="Helical" evidence="1">
    <location>
        <begin position="381"/>
        <end position="399"/>
    </location>
</feature>
<feature type="domain" description="SSD" evidence="2">
    <location>
        <begin position="266"/>
        <end position="427"/>
    </location>
</feature>
<accession>A0A814V5X0</accession>
<dbReference type="GO" id="GO:0005980">
    <property type="term" value="P:glycogen catabolic process"/>
    <property type="evidence" value="ECO:0007669"/>
    <property type="project" value="InterPro"/>
</dbReference>
<dbReference type="InterPro" id="IPR010401">
    <property type="entry name" value="AGL/Gdb1"/>
</dbReference>
<evidence type="ECO:0000256" key="1">
    <source>
        <dbReference type="SAM" id="Phobius"/>
    </source>
</evidence>
<protein>
    <recommendedName>
        <fullName evidence="2">SSD domain-containing protein</fullName>
    </recommendedName>
</protein>
<feature type="transmembrane region" description="Helical" evidence="1">
    <location>
        <begin position="488"/>
        <end position="508"/>
    </location>
</feature>
<keyword evidence="1" id="KW-0472">Membrane</keyword>
<dbReference type="AlphaFoldDB" id="A0A814V5X0"/>
<dbReference type="InterPro" id="IPR032790">
    <property type="entry name" value="GDE_C"/>
</dbReference>
<evidence type="ECO:0000259" key="2">
    <source>
        <dbReference type="PROSITE" id="PS50156"/>
    </source>
</evidence>
<dbReference type="InterPro" id="IPR057041">
    <property type="entry name" value="SCAP_N"/>
</dbReference>
<feature type="transmembrane region" description="Helical" evidence="1">
    <location>
        <begin position="405"/>
        <end position="425"/>
    </location>
</feature>
<dbReference type="InterPro" id="IPR053958">
    <property type="entry name" value="HMGCR/SNAP/NPC1-like_SSD"/>
</dbReference>
<reference evidence="3" key="1">
    <citation type="submission" date="2021-02" db="EMBL/GenBank/DDBJ databases">
        <authorList>
            <person name="Nowell W R."/>
        </authorList>
    </citation>
    <scope>NUCLEOTIDE SEQUENCE</scope>
</reference>
<dbReference type="Gene3D" id="1.20.1640.10">
    <property type="entry name" value="Multidrug efflux transporter AcrB transmembrane domain"/>
    <property type="match status" value="1"/>
</dbReference>
<dbReference type="SUPFAM" id="SSF82866">
    <property type="entry name" value="Multidrug efflux transporter AcrB transmembrane domain"/>
    <property type="match status" value="1"/>
</dbReference>
<dbReference type="GO" id="GO:0004135">
    <property type="term" value="F:amylo-alpha-1,6-glucosidase activity"/>
    <property type="evidence" value="ECO:0007669"/>
    <property type="project" value="InterPro"/>
</dbReference>
<feature type="transmembrane region" description="Helical" evidence="1">
    <location>
        <begin position="295"/>
        <end position="319"/>
    </location>
</feature>
<dbReference type="PANTHER" id="PTHR10569:SF2">
    <property type="entry name" value="GLYCOGEN DEBRANCHING ENZYME"/>
    <property type="match status" value="1"/>
</dbReference>
<dbReference type="Pfam" id="PF06202">
    <property type="entry name" value="GDE_C"/>
    <property type="match status" value="1"/>
</dbReference>
<dbReference type="GO" id="GO:0004134">
    <property type="term" value="F:4-alpha-glucanotransferase activity"/>
    <property type="evidence" value="ECO:0007669"/>
    <property type="project" value="InterPro"/>
</dbReference>
<dbReference type="OrthoDB" id="361494at2759"/>
<proteinExistence type="predicted"/>
<evidence type="ECO:0000313" key="3">
    <source>
        <dbReference type="EMBL" id="CAF1183788.1"/>
    </source>
</evidence>
<feature type="transmembrane region" description="Helical" evidence="1">
    <location>
        <begin position="21"/>
        <end position="47"/>
    </location>
</feature>
<dbReference type="InterPro" id="IPR008928">
    <property type="entry name" value="6-hairpin_glycosidase_sf"/>
</dbReference>